<evidence type="ECO:0000256" key="11">
    <source>
        <dbReference type="ARBA" id="ARBA00023262"/>
    </source>
</evidence>
<dbReference type="GO" id="GO:0006397">
    <property type="term" value="P:mRNA processing"/>
    <property type="evidence" value="ECO:0007669"/>
    <property type="project" value="UniProtKB-KW"/>
</dbReference>
<dbReference type="InterPro" id="IPR018247">
    <property type="entry name" value="EF_Hand_1_Ca_BS"/>
</dbReference>
<organism evidence="15 16">
    <name type="scientific">Clytia hemisphaerica</name>
    <dbReference type="NCBI Taxonomy" id="252671"/>
    <lineage>
        <taxon>Eukaryota</taxon>
        <taxon>Metazoa</taxon>
        <taxon>Cnidaria</taxon>
        <taxon>Hydrozoa</taxon>
        <taxon>Hydroidolina</taxon>
        <taxon>Leptothecata</taxon>
        <taxon>Obeliida</taxon>
        <taxon>Clytiidae</taxon>
        <taxon>Clytia</taxon>
    </lineage>
</organism>
<evidence type="ECO:0000256" key="10">
    <source>
        <dbReference type="ARBA" id="ARBA00023242"/>
    </source>
</evidence>
<keyword evidence="8" id="KW-0508">mRNA splicing</keyword>
<evidence type="ECO:0000256" key="12">
    <source>
        <dbReference type="ARBA" id="ARBA00023306"/>
    </source>
</evidence>
<protein>
    <recommendedName>
        <fullName evidence="14">EF-hand domain-containing protein</fullName>
    </recommendedName>
</protein>
<dbReference type="OrthoDB" id="547031at2759"/>
<evidence type="ECO:0000256" key="9">
    <source>
        <dbReference type="ARBA" id="ARBA00023223"/>
    </source>
</evidence>
<dbReference type="PANTHER" id="PTHR12786">
    <property type="entry name" value="SPLICING FACTOR SF3A-RELATED"/>
    <property type="match status" value="1"/>
</dbReference>
<evidence type="ECO:0000256" key="8">
    <source>
        <dbReference type="ARBA" id="ARBA00023187"/>
    </source>
</evidence>
<dbReference type="InterPro" id="IPR051421">
    <property type="entry name" value="RNA_Proc_DNA_Dmg_Regulator"/>
</dbReference>
<dbReference type="PROSITE" id="PS50222">
    <property type="entry name" value="EF_HAND_2"/>
    <property type="match status" value="1"/>
</dbReference>
<comment type="similarity">
    <text evidence="3">Belongs to the aequorin family.</text>
</comment>
<keyword evidence="9" id="KW-0455">Luminescence</keyword>
<evidence type="ECO:0000256" key="7">
    <source>
        <dbReference type="ARBA" id="ARBA00022837"/>
    </source>
</evidence>
<proteinExistence type="inferred from homology"/>
<evidence type="ECO:0000256" key="13">
    <source>
        <dbReference type="SAM" id="MobiDB-lite"/>
    </source>
</evidence>
<evidence type="ECO:0000256" key="5">
    <source>
        <dbReference type="ARBA" id="ARBA00022490"/>
    </source>
</evidence>
<dbReference type="PANTHER" id="PTHR12786:SF1">
    <property type="entry name" value="SPLICING REGULATOR SDE2"/>
    <property type="match status" value="1"/>
</dbReference>
<reference evidence="15" key="1">
    <citation type="submission" date="2021-01" db="UniProtKB">
        <authorList>
            <consortium name="EnsemblMetazoa"/>
        </authorList>
    </citation>
    <scope>IDENTIFICATION</scope>
</reference>
<dbReference type="Proteomes" id="UP000594262">
    <property type="component" value="Unplaced"/>
</dbReference>
<comment type="subcellular location">
    <subcellularLocation>
        <location evidence="2">Cytoplasm</location>
    </subcellularLocation>
    <subcellularLocation>
        <location evidence="1">Nucleus</location>
    </subcellularLocation>
</comment>
<accession>A0A7M5VEK4</accession>
<keyword evidence="12" id="KW-0131">Cell cycle</keyword>
<dbReference type="InterPro" id="IPR053822">
    <property type="entry name" value="SDE2-like_dom"/>
</dbReference>
<evidence type="ECO:0000256" key="4">
    <source>
        <dbReference type="ARBA" id="ARBA00008726"/>
    </source>
</evidence>
<dbReference type="Pfam" id="PF22782">
    <property type="entry name" value="SDE2"/>
    <property type="match status" value="1"/>
</dbReference>
<dbReference type="EnsemblMetazoa" id="CLYHEMT009799.1">
    <property type="protein sequence ID" value="CLYHEMP009799.1"/>
    <property type="gene ID" value="CLYHEMG009799"/>
</dbReference>
<dbReference type="GO" id="GO:0005509">
    <property type="term" value="F:calcium ion binding"/>
    <property type="evidence" value="ECO:0007669"/>
    <property type="project" value="InterPro"/>
</dbReference>
<dbReference type="AlphaFoldDB" id="A0A7M5VEK4"/>
<keyword evidence="10" id="KW-0539">Nucleus</keyword>
<dbReference type="Pfam" id="PF13297">
    <property type="entry name" value="SDE2_2C"/>
    <property type="match status" value="1"/>
</dbReference>
<dbReference type="InterPro" id="IPR025086">
    <property type="entry name" value="SDE2/SF3A3_SAP"/>
</dbReference>
<evidence type="ECO:0000256" key="6">
    <source>
        <dbReference type="ARBA" id="ARBA00022664"/>
    </source>
</evidence>
<feature type="compositionally biased region" description="Basic and acidic residues" evidence="13">
    <location>
        <begin position="330"/>
        <end position="345"/>
    </location>
</feature>
<keyword evidence="11" id="KW-0599">Photoprotein</keyword>
<name>A0A7M5VEK4_9CNID</name>
<feature type="region of interest" description="Disordered" evidence="13">
    <location>
        <begin position="276"/>
        <end position="389"/>
    </location>
</feature>
<dbReference type="InterPro" id="IPR011992">
    <property type="entry name" value="EF-hand-dom_pair"/>
</dbReference>
<comment type="similarity">
    <text evidence="4">Belongs to the SDE2 family.</text>
</comment>
<keyword evidence="5" id="KW-0963">Cytoplasm</keyword>
<dbReference type="GO" id="GO:0008218">
    <property type="term" value="P:bioluminescence"/>
    <property type="evidence" value="ECO:0007669"/>
    <property type="project" value="UniProtKB-KW"/>
</dbReference>
<evidence type="ECO:0000259" key="14">
    <source>
        <dbReference type="PROSITE" id="PS50222"/>
    </source>
</evidence>
<evidence type="ECO:0000313" key="15">
    <source>
        <dbReference type="EnsemblMetazoa" id="CLYHEMP009799.1"/>
    </source>
</evidence>
<evidence type="ECO:0000256" key="3">
    <source>
        <dbReference type="ARBA" id="ARBA00007828"/>
    </source>
</evidence>
<evidence type="ECO:0000313" key="16">
    <source>
        <dbReference type="Proteomes" id="UP000594262"/>
    </source>
</evidence>
<dbReference type="GO" id="GO:0005737">
    <property type="term" value="C:cytoplasm"/>
    <property type="evidence" value="ECO:0007669"/>
    <property type="project" value="UniProtKB-SubCell"/>
</dbReference>
<keyword evidence="6" id="KW-0507">mRNA processing</keyword>
<keyword evidence="16" id="KW-1185">Reference proteome</keyword>
<evidence type="ECO:0000256" key="1">
    <source>
        <dbReference type="ARBA" id="ARBA00004123"/>
    </source>
</evidence>
<dbReference type="GO" id="GO:0008380">
    <property type="term" value="P:RNA splicing"/>
    <property type="evidence" value="ECO:0007669"/>
    <property type="project" value="UniProtKB-KW"/>
</dbReference>
<evidence type="ECO:0000256" key="2">
    <source>
        <dbReference type="ARBA" id="ARBA00004496"/>
    </source>
</evidence>
<dbReference type="SUPFAM" id="SSF47473">
    <property type="entry name" value="EF-hand"/>
    <property type="match status" value="1"/>
</dbReference>
<dbReference type="InterPro" id="IPR002048">
    <property type="entry name" value="EF_hand_dom"/>
</dbReference>
<feature type="compositionally biased region" description="Acidic residues" evidence="13">
    <location>
        <begin position="306"/>
        <end position="325"/>
    </location>
</feature>
<feature type="compositionally biased region" description="Basic and acidic residues" evidence="13">
    <location>
        <begin position="356"/>
        <end position="385"/>
    </location>
</feature>
<feature type="domain" description="EF-hand" evidence="14">
    <location>
        <begin position="57"/>
        <end position="92"/>
    </location>
</feature>
<sequence>DGEIDSFELQELFNAAFSKELNGKSFSLEACRSMSAMTDRGQRNGTIDYEEFQHLWLHLRRYKESFSKQDVDKSGDMCIEELGKALSRVGFDLSDRVLNICSARFANRDGKVDLDDFIQICCRVKTSFEAFISHSGKPLSIDEYITMDYYITCNGRILQGDETPNNMGTIRIHPRLVGGKGGFGSMLRAIGARIEKTTNHEACRDLNGRRMRDVNNEKKITEWLQEQDTKEKERIQKHNDRIERTLNPKMRYEDKDYTKSIQGNVDKVNEAVKIATTVNKNKPGEKRKTTEQVSNSKKSKMWLGLDELDSDVDSEVSESDPEDGEITNKLAKEPKTDQQTKKQEESSGDPVTTAIESDKDKVPEEKKYVENKEESSPKQNEEVQKKATGPEYLCLDEYKDAEELQSVGLERLKSALMFHGMKCGGTLQQRAQRLFLTKGKKSLKDLDPSLFAKKK</sequence>
<dbReference type="PROSITE" id="PS00018">
    <property type="entry name" value="EF_HAND_1"/>
    <property type="match status" value="1"/>
</dbReference>
<dbReference type="GO" id="GO:0005634">
    <property type="term" value="C:nucleus"/>
    <property type="evidence" value="ECO:0007669"/>
    <property type="project" value="UniProtKB-SubCell"/>
</dbReference>
<dbReference type="Gene3D" id="1.10.238.10">
    <property type="entry name" value="EF-hand"/>
    <property type="match status" value="1"/>
</dbReference>
<keyword evidence="7" id="KW-0106">Calcium</keyword>